<dbReference type="InterPro" id="IPR041921">
    <property type="entry name" value="NuoE_N"/>
</dbReference>
<proteinExistence type="inferred from homology"/>
<keyword evidence="4 7" id="KW-0408">Iron</keyword>
<dbReference type="Gene3D" id="3.40.30.10">
    <property type="entry name" value="Glutaredoxin"/>
    <property type="match status" value="1"/>
</dbReference>
<evidence type="ECO:0000313" key="8">
    <source>
        <dbReference type="EMBL" id="KPL82410.1"/>
    </source>
</evidence>
<dbReference type="PIRSF" id="PIRSF000216">
    <property type="entry name" value="NADH_DH_24kDa"/>
    <property type="match status" value="1"/>
</dbReference>
<dbReference type="AlphaFoldDB" id="A0A0N8GQ12"/>
<feature type="binding site" evidence="7">
    <location>
        <position position="84"/>
    </location>
    <ligand>
        <name>[2Fe-2S] cluster</name>
        <dbReference type="ChEBI" id="CHEBI:190135"/>
    </ligand>
</feature>
<dbReference type="GO" id="GO:0051537">
    <property type="term" value="F:2 iron, 2 sulfur cluster binding"/>
    <property type="evidence" value="ECO:0007669"/>
    <property type="project" value="UniProtKB-KW"/>
</dbReference>
<evidence type="ECO:0000256" key="2">
    <source>
        <dbReference type="ARBA" id="ARBA00022714"/>
    </source>
</evidence>
<evidence type="ECO:0000256" key="5">
    <source>
        <dbReference type="ARBA" id="ARBA00023014"/>
    </source>
</evidence>
<comment type="cofactor">
    <cofactor evidence="7">
        <name>[2Fe-2S] cluster</name>
        <dbReference type="ChEBI" id="CHEBI:190135"/>
    </cofactor>
    <text evidence="7">Binds 1 [2Fe-2S] cluster.</text>
</comment>
<feature type="binding site" evidence="7">
    <location>
        <position position="125"/>
    </location>
    <ligand>
        <name>[2Fe-2S] cluster</name>
        <dbReference type="ChEBI" id="CHEBI:190135"/>
    </ligand>
</feature>
<comment type="caution">
    <text evidence="8">The sequence shown here is derived from an EMBL/GenBank/DDBJ whole genome shotgun (WGS) entry which is preliminary data.</text>
</comment>
<protein>
    <recommendedName>
        <fullName evidence="10">NAD(P)H-dependent oxidoreductase subunit E</fullName>
    </recommendedName>
</protein>
<keyword evidence="3 7" id="KW-0479">Metal-binding</keyword>
<comment type="cofactor">
    <cofactor evidence="6">
        <name>[2Fe-2S] cluster</name>
        <dbReference type="ChEBI" id="CHEBI:190135"/>
    </cofactor>
</comment>
<dbReference type="FunFam" id="1.10.10.1590:FF:000001">
    <property type="entry name" value="NADH-quinone oxidoreductase subunit E"/>
    <property type="match status" value="1"/>
</dbReference>
<sequence length="173" mass="19108">MNTLRAKYADEIQAILAKYPPEHKRSAVMPLLYLAQREAGYVTVQAMAEIAEILEISITDVASIVGFYTLYYDQPHGRYHIQVCTDLPCALRGAEDFLKALCQALGVEVGQVTPDGLFVIEEVKCIGACHRAPVFQVQGDGEIVFHENQTLETALAVIEALRQKAQQEKEGTA</sequence>
<dbReference type="Gene3D" id="1.10.10.1590">
    <property type="entry name" value="NADH-quinone oxidoreductase subunit E"/>
    <property type="match status" value="1"/>
</dbReference>
<dbReference type="InterPro" id="IPR042128">
    <property type="entry name" value="NuoE_dom"/>
</dbReference>
<evidence type="ECO:0000256" key="3">
    <source>
        <dbReference type="ARBA" id="ARBA00022723"/>
    </source>
</evidence>
<evidence type="ECO:0000256" key="4">
    <source>
        <dbReference type="ARBA" id="ARBA00023004"/>
    </source>
</evidence>
<feature type="binding site" evidence="7">
    <location>
        <position position="129"/>
    </location>
    <ligand>
        <name>[2Fe-2S] cluster</name>
        <dbReference type="ChEBI" id="CHEBI:190135"/>
    </ligand>
</feature>
<dbReference type="InterPro" id="IPR036249">
    <property type="entry name" value="Thioredoxin-like_sf"/>
</dbReference>
<comment type="similarity">
    <text evidence="1">Belongs to the complex I 24 kDa subunit family.</text>
</comment>
<dbReference type="EMBL" id="LGKO01000005">
    <property type="protein sequence ID" value="KPL82410.1"/>
    <property type="molecule type" value="Genomic_DNA"/>
</dbReference>
<evidence type="ECO:0008006" key="10">
    <source>
        <dbReference type="Google" id="ProtNLM"/>
    </source>
</evidence>
<reference evidence="8 9" key="1">
    <citation type="submission" date="2015-07" db="EMBL/GenBank/DDBJ databases">
        <title>Whole genome sequence of Thermanaerothrix daxensis DSM 23592.</title>
        <authorList>
            <person name="Hemp J."/>
            <person name="Ward L.M."/>
            <person name="Pace L.A."/>
            <person name="Fischer W.W."/>
        </authorList>
    </citation>
    <scope>NUCLEOTIDE SEQUENCE [LARGE SCALE GENOMIC DNA]</scope>
    <source>
        <strain evidence="8 9">GNS-1</strain>
    </source>
</reference>
<feature type="binding site" evidence="7">
    <location>
        <position position="89"/>
    </location>
    <ligand>
        <name>[2Fe-2S] cluster</name>
        <dbReference type="ChEBI" id="CHEBI:190135"/>
    </ligand>
</feature>
<dbReference type="STRING" id="869279.SE15_09605"/>
<keyword evidence="9" id="KW-1185">Reference proteome</keyword>
<dbReference type="GO" id="GO:0003954">
    <property type="term" value="F:NADH dehydrogenase activity"/>
    <property type="evidence" value="ECO:0007669"/>
    <property type="project" value="TreeGrafter"/>
</dbReference>
<dbReference type="PANTHER" id="PTHR10371:SF3">
    <property type="entry name" value="NADH DEHYDROGENASE [UBIQUINONE] FLAVOPROTEIN 2, MITOCHONDRIAL"/>
    <property type="match status" value="1"/>
</dbReference>
<dbReference type="Proteomes" id="UP000050544">
    <property type="component" value="Unassembled WGS sequence"/>
</dbReference>
<evidence type="ECO:0000313" key="9">
    <source>
        <dbReference type="Proteomes" id="UP000050544"/>
    </source>
</evidence>
<accession>A0A0N8GQ12</accession>
<evidence type="ECO:0000256" key="6">
    <source>
        <dbReference type="ARBA" id="ARBA00034078"/>
    </source>
</evidence>
<keyword evidence="2 7" id="KW-0001">2Fe-2S</keyword>
<dbReference type="PANTHER" id="PTHR10371">
    <property type="entry name" value="NADH DEHYDROGENASE UBIQUINONE FLAVOPROTEIN 2, MITOCHONDRIAL"/>
    <property type="match status" value="1"/>
</dbReference>
<evidence type="ECO:0000256" key="1">
    <source>
        <dbReference type="ARBA" id="ARBA00010643"/>
    </source>
</evidence>
<dbReference type="GO" id="GO:0046872">
    <property type="term" value="F:metal ion binding"/>
    <property type="evidence" value="ECO:0007669"/>
    <property type="project" value="UniProtKB-KW"/>
</dbReference>
<gene>
    <name evidence="8" type="ORF">SE15_09605</name>
</gene>
<dbReference type="Pfam" id="PF01257">
    <property type="entry name" value="2Fe-2S_thioredx"/>
    <property type="match status" value="1"/>
</dbReference>
<evidence type="ECO:0000256" key="7">
    <source>
        <dbReference type="PIRSR" id="PIRSR000216-1"/>
    </source>
</evidence>
<name>A0A0N8GQ12_9CHLR</name>
<dbReference type="OrthoDB" id="9807941at2"/>
<dbReference type="CDD" id="cd03064">
    <property type="entry name" value="TRX_Fd_NuoE"/>
    <property type="match status" value="1"/>
</dbReference>
<dbReference type="InterPro" id="IPR002023">
    <property type="entry name" value="NuoE-like"/>
</dbReference>
<dbReference type="NCBIfam" id="TIGR01958">
    <property type="entry name" value="nuoE_fam"/>
    <property type="match status" value="1"/>
</dbReference>
<organism evidence="8 9">
    <name type="scientific">Thermanaerothrix daxensis</name>
    <dbReference type="NCBI Taxonomy" id="869279"/>
    <lineage>
        <taxon>Bacteria</taxon>
        <taxon>Bacillati</taxon>
        <taxon>Chloroflexota</taxon>
        <taxon>Anaerolineae</taxon>
        <taxon>Anaerolineales</taxon>
        <taxon>Anaerolineaceae</taxon>
        <taxon>Thermanaerothrix</taxon>
    </lineage>
</organism>
<dbReference type="SUPFAM" id="SSF52833">
    <property type="entry name" value="Thioredoxin-like"/>
    <property type="match status" value="1"/>
</dbReference>
<keyword evidence="5 7" id="KW-0411">Iron-sulfur</keyword>
<dbReference type="RefSeq" id="WP_054521896.1">
    <property type="nucleotide sequence ID" value="NZ_LGKO01000005.1"/>
</dbReference>